<comment type="caution">
    <text evidence="1">The sequence shown here is derived from an EMBL/GenBank/DDBJ whole genome shotgun (WGS) entry which is preliminary data.</text>
</comment>
<sequence>MKKWEITVIDIKGDTLNENQALSILSEKGWELVNVVSLPLCRRAYLKRKIPETPIISKPEMHDLVSMVEHHQVENS</sequence>
<evidence type="ECO:0000313" key="1">
    <source>
        <dbReference type="EMBL" id="OGZ74146.1"/>
    </source>
</evidence>
<dbReference type="Proteomes" id="UP000178826">
    <property type="component" value="Unassembled WGS sequence"/>
</dbReference>
<name>A0A1G2IH81_9BACT</name>
<reference evidence="1 2" key="1">
    <citation type="journal article" date="2016" name="Nat. Commun.">
        <title>Thousands of microbial genomes shed light on interconnected biogeochemical processes in an aquifer system.</title>
        <authorList>
            <person name="Anantharaman K."/>
            <person name="Brown C.T."/>
            <person name="Hug L.A."/>
            <person name="Sharon I."/>
            <person name="Castelle C.J."/>
            <person name="Probst A.J."/>
            <person name="Thomas B.C."/>
            <person name="Singh A."/>
            <person name="Wilkins M.J."/>
            <person name="Karaoz U."/>
            <person name="Brodie E.L."/>
            <person name="Williams K.H."/>
            <person name="Hubbard S.S."/>
            <person name="Banfield J.F."/>
        </authorList>
    </citation>
    <scope>NUCLEOTIDE SEQUENCE [LARGE SCALE GENOMIC DNA]</scope>
</reference>
<dbReference type="AlphaFoldDB" id="A0A1G2IH81"/>
<accession>A0A1G2IH81</accession>
<gene>
    <name evidence="1" type="ORF">A2998_03170</name>
</gene>
<dbReference type="EMBL" id="MHOZ01000011">
    <property type="protein sequence ID" value="OGZ74146.1"/>
    <property type="molecule type" value="Genomic_DNA"/>
</dbReference>
<evidence type="ECO:0008006" key="3">
    <source>
        <dbReference type="Google" id="ProtNLM"/>
    </source>
</evidence>
<organism evidence="1 2">
    <name type="scientific">Candidatus Staskawiczbacteria bacterium RIFCSPLOWO2_01_FULL_37_25b</name>
    <dbReference type="NCBI Taxonomy" id="1802213"/>
    <lineage>
        <taxon>Bacteria</taxon>
        <taxon>Candidatus Staskawicziibacteriota</taxon>
    </lineage>
</organism>
<protein>
    <recommendedName>
        <fullName evidence="3">DUF4177 domain-containing protein</fullName>
    </recommendedName>
</protein>
<proteinExistence type="predicted"/>
<evidence type="ECO:0000313" key="2">
    <source>
        <dbReference type="Proteomes" id="UP000178826"/>
    </source>
</evidence>